<dbReference type="Pfam" id="PF01717">
    <property type="entry name" value="Meth_synt_2"/>
    <property type="match status" value="1"/>
</dbReference>
<dbReference type="PANTHER" id="PTHR30519">
    <property type="entry name" value="5-METHYLTETRAHYDROPTEROYLTRIGLUTAMATE--HOMOCYSTEINE METHYLTRANSFERASE"/>
    <property type="match status" value="1"/>
</dbReference>
<organism evidence="5">
    <name type="scientific">uncultured Chloroflexia bacterium</name>
    <dbReference type="NCBI Taxonomy" id="1672391"/>
    <lineage>
        <taxon>Bacteria</taxon>
        <taxon>Bacillati</taxon>
        <taxon>Chloroflexota</taxon>
        <taxon>Chloroflexia</taxon>
        <taxon>environmental samples</taxon>
    </lineage>
</organism>
<comment type="cofactor">
    <cofactor evidence="1">
        <name>Zn(2+)</name>
        <dbReference type="ChEBI" id="CHEBI:29105"/>
    </cofactor>
</comment>
<dbReference type="GO" id="GO:0008270">
    <property type="term" value="F:zinc ion binding"/>
    <property type="evidence" value="ECO:0007669"/>
    <property type="project" value="InterPro"/>
</dbReference>
<dbReference type="InterPro" id="IPR038071">
    <property type="entry name" value="UROD/MetE-like_sf"/>
</dbReference>
<feature type="domain" description="Cobalamin-independent methionine synthase MetE C-terminal/archaeal" evidence="4">
    <location>
        <begin position="23"/>
        <end position="281"/>
    </location>
</feature>
<keyword evidence="5" id="KW-0808">Transferase</keyword>
<dbReference type="Gene3D" id="3.20.20.210">
    <property type="match status" value="1"/>
</dbReference>
<dbReference type="InterPro" id="IPR002629">
    <property type="entry name" value="Met_Synth_C/arc"/>
</dbReference>
<evidence type="ECO:0000256" key="1">
    <source>
        <dbReference type="ARBA" id="ARBA00001947"/>
    </source>
</evidence>
<evidence type="ECO:0000256" key="2">
    <source>
        <dbReference type="ARBA" id="ARBA00022723"/>
    </source>
</evidence>
<keyword evidence="3" id="KW-0862">Zinc</keyword>
<proteinExistence type="predicted"/>
<reference evidence="5" key="1">
    <citation type="submission" date="2020-02" db="EMBL/GenBank/DDBJ databases">
        <authorList>
            <person name="Meier V. D."/>
        </authorList>
    </citation>
    <scope>NUCLEOTIDE SEQUENCE</scope>
    <source>
        <strain evidence="5">AVDCRST_MAG93</strain>
    </source>
</reference>
<sequence>MTQPSIKTTVVGSYPLPAWLAANPSSPALRDAIMVVLKTQELAGIDVISDGELTRFDVNHPETNGMIEYFIRPLGGVSSEFGRPDIAAFRAQQGMGFRTQPAGVVQGPIEEGTLNLPTAWSMVKPLTQSPLKFTVTAPYMLAKTLLDQHYQDREELSMAIADVLRNQVSEIDAAVLQLDEANLTGHPADAEWAHKPLNHVLDAAQGERAIHLCFGNYGGQSIQRGFWRDLLPFLNALHVDHLVLEFARRGYDELEVFRDLRPEIALGVGVVDIKDNEVETPE</sequence>
<dbReference type="AlphaFoldDB" id="A0A6J4MX83"/>
<keyword evidence="2" id="KW-0479">Metal-binding</keyword>
<name>A0A6J4MX83_9CHLR</name>
<evidence type="ECO:0000313" key="5">
    <source>
        <dbReference type="EMBL" id="CAA9366908.1"/>
    </source>
</evidence>
<keyword evidence="5" id="KW-0489">Methyltransferase</keyword>
<gene>
    <name evidence="5" type="ORF">AVDCRST_MAG93-8048</name>
</gene>
<accession>A0A6J4MX83</accession>
<evidence type="ECO:0000256" key="3">
    <source>
        <dbReference type="ARBA" id="ARBA00022833"/>
    </source>
</evidence>
<dbReference type="GO" id="GO:0009086">
    <property type="term" value="P:methionine biosynthetic process"/>
    <property type="evidence" value="ECO:0007669"/>
    <property type="project" value="InterPro"/>
</dbReference>
<feature type="non-terminal residue" evidence="5">
    <location>
        <position position="282"/>
    </location>
</feature>
<evidence type="ECO:0000259" key="4">
    <source>
        <dbReference type="Pfam" id="PF01717"/>
    </source>
</evidence>
<dbReference type="EC" id="2.1.1.14" evidence="5"/>
<dbReference type="EMBL" id="CADCTR010002711">
    <property type="protein sequence ID" value="CAA9366908.1"/>
    <property type="molecule type" value="Genomic_DNA"/>
</dbReference>
<dbReference type="GO" id="GO:0003871">
    <property type="term" value="F:5-methyltetrahydropteroyltriglutamate-homocysteine S-methyltransferase activity"/>
    <property type="evidence" value="ECO:0007669"/>
    <property type="project" value="UniProtKB-EC"/>
</dbReference>
<dbReference type="GO" id="GO:0032259">
    <property type="term" value="P:methylation"/>
    <property type="evidence" value="ECO:0007669"/>
    <property type="project" value="UniProtKB-KW"/>
</dbReference>
<protein>
    <submittedName>
        <fullName evidence="5">5-methyltetrahydropteroyltriglutamate--homocystei ne methyltransferase</fullName>
        <ecNumber evidence="5">2.1.1.14</ecNumber>
    </submittedName>
</protein>
<dbReference type="SUPFAM" id="SSF51726">
    <property type="entry name" value="UROD/MetE-like"/>
    <property type="match status" value="1"/>
</dbReference>